<keyword evidence="2" id="KW-1185">Reference proteome</keyword>
<accession>A0ABU1TKR8</accession>
<protein>
    <submittedName>
        <fullName evidence="1">Uncharacterized protein</fullName>
    </submittedName>
</protein>
<organism evidence="1 2">
    <name type="scientific">Flavobacterium arsenatis</name>
    <dbReference type="NCBI Taxonomy" id="1484332"/>
    <lineage>
        <taxon>Bacteria</taxon>
        <taxon>Pseudomonadati</taxon>
        <taxon>Bacteroidota</taxon>
        <taxon>Flavobacteriia</taxon>
        <taxon>Flavobacteriales</taxon>
        <taxon>Flavobacteriaceae</taxon>
        <taxon>Flavobacterium</taxon>
    </lineage>
</organism>
<name>A0ABU1TKR8_9FLAO</name>
<sequence length="32" mass="3734">MIILNENIDKRSVFNVKLMLCTIKLIGMKLLK</sequence>
<reference evidence="1 2" key="1">
    <citation type="submission" date="2023-07" db="EMBL/GenBank/DDBJ databases">
        <title>Sorghum-associated microbial communities from plants grown in Nebraska, USA.</title>
        <authorList>
            <person name="Schachtman D."/>
        </authorList>
    </citation>
    <scope>NUCLEOTIDE SEQUENCE [LARGE SCALE GENOMIC DNA]</scope>
    <source>
        <strain evidence="1 2">3773</strain>
    </source>
</reference>
<gene>
    <name evidence="1" type="ORF">J2X31_000566</name>
</gene>
<proteinExistence type="predicted"/>
<dbReference type="EMBL" id="JAVDVI010000002">
    <property type="protein sequence ID" value="MDR6966568.1"/>
    <property type="molecule type" value="Genomic_DNA"/>
</dbReference>
<evidence type="ECO:0000313" key="2">
    <source>
        <dbReference type="Proteomes" id="UP001255185"/>
    </source>
</evidence>
<dbReference type="Proteomes" id="UP001255185">
    <property type="component" value="Unassembled WGS sequence"/>
</dbReference>
<evidence type="ECO:0000313" key="1">
    <source>
        <dbReference type="EMBL" id="MDR6966568.1"/>
    </source>
</evidence>
<comment type="caution">
    <text evidence="1">The sequence shown here is derived from an EMBL/GenBank/DDBJ whole genome shotgun (WGS) entry which is preliminary data.</text>
</comment>